<protein>
    <submittedName>
        <fullName evidence="1">Uncharacterized protein</fullName>
    </submittedName>
</protein>
<keyword evidence="1" id="KW-0614">Plasmid</keyword>
<dbReference type="AlphaFoldDB" id="A0A2U9S7U8"/>
<dbReference type="EMBL" id="CP029830">
    <property type="protein sequence ID" value="AWU95620.1"/>
    <property type="molecule type" value="Genomic_DNA"/>
</dbReference>
<organism evidence="1 2">
    <name type="scientific">Azospirillum ramasamyi</name>
    <dbReference type="NCBI Taxonomy" id="682998"/>
    <lineage>
        <taxon>Bacteria</taxon>
        <taxon>Pseudomonadati</taxon>
        <taxon>Pseudomonadota</taxon>
        <taxon>Alphaproteobacteria</taxon>
        <taxon>Rhodospirillales</taxon>
        <taxon>Azospirillaceae</taxon>
        <taxon>Azospirillum</taxon>
    </lineage>
</organism>
<geneLocation type="plasmid" evidence="1 2">
    <name>unnamed1</name>
</geneLocation>
<dbReference type="KEGG" id="azm:DM194_15070"/>
<dbReference type="Proteomes" id="UP000249605">
    <property type="component" value="Plasmid unnamed1"/>
</dbReference>
<dbReference type="RefSeq" id="WP_111068379.1">
    <property type="nucleotide sequence ID" value="NZ_CP029830.1"/>
</dbReference>
<sequence length="282" mass="31324">MLRTILAYVGFGRSKAIRAAAAAVHDPKSARFIGDADFTTAMDILFSLRWGMTLSHPVSKAVGGLLVKGSERDEEVDIRKVTGVAISKGRLIGNLPRLLKTIDTTPESLVASSLQEQHQVILENVMQHSGCMRNGRFDLWEEGWSGRLIARNDATARRIAWLHVHGGLVQTVLPARITRYGLDPEALDVLTRQWWAVLVPADEAAKLECALRRLRADRCQLVLETWSRTAPNDEIPTCWRLLACPRDSRHLQALRDGLADAAAPVFDLSQWLRMLAAGRVLP</sequence>
<accession>A0A2U9S7U8</accession>
<evidence type="ECO:0000313" key="2">
    <source>
        <dbReference type="Proteomes" id="UP000249605"/>
    </source>
</evidence>
<evidence type="ECO:0000313" key="1">
    <source>
        <dbReference type="EMBL" id="AWU95620.1"/>
    </source>
</evidence>
<reference evidence="1 2" key="1">
    <citation type="submission" date="2018-06" db="EMBL/GenBank/DDBJ databases">
        <title>Complete genome sequencing of Azospirillum sp. M2T2B2.</title>
        <authorList>
            <person name="Heo J."/>
            <person name="Kim S.-J."/>
            <person name="Kwon S.-W."/>
            <person name="Anandham R."/>
        </authorList>
    </citation>
    <scope>NUCLEOTIDE SEQUENCE [LARGE SCALE GENOMIC DNA]</scope>
    <source>
        <strain evidence="1 2">M2T2B2</strain>
        <plasmid evidence="1 2">unnamed1</plasmid>
    </source>
</reference>
<name>A0A2U9S7U8_9PROT</name>
<dbReference type="OrthoDB" id="7285271at2"/>
<proteinExistence type="predicted"/>
<keyword evidence="2" id="KW-1185">Reference proteome</keyword>
<gene>
    <name evidence="1" type="ORF">DM194_15070</name>
</gene>